<evidence type="ECO:0000313" key="2">
    <source>
        <dbReference type="Proteomes" id="UP001489719"/>
    </source>
</evidence>
<dbReference type="Proteomes" id="UP001489719">
    <property type="component" value="Unassembled WGS sequence"/>
</dbReference>
<evidence type="ECO:0000313" key="1">
    <source>
        <dbReference type="EMBL" id="KAK9320594.1"/>
    </source>
</evidence>
<protein>
    <submittedName>
        <fullName evidence="1">Uncharacterized protein</fullName>
    </submittedName>
</protein>
<keyword evidence="2" id="KW-1185">Reference proteome</keyword>
<accession>A0ACC3THH7</accession>
<proteinExistence type="predicted"/>
<dbReference type="EMBL" id="MU970123">
    <property type="protein sequence ID" value="KAK9320594.1"/>
    <property type="molecule type" value="Genomic_DNA"/>
</dbReference>
<reference evidence="2" key="1">
    <citation type="journal article" date="2024" name="Front. Bioeng. Biotechnol.">
        <title>Genome-scale model development and genomic sequencing of the oleaginous clade Lipomyces.</title>
        <authorList>
            <person name="Czajka J.J."/>
            <person name="Han Y."/>
            <person name="Kim J."/>
            <person name="Mondo S.J."/>
            <person name="Hofstad B.A."/>
            <person name="Robles A."/>
            <person name="Haridas S."/>
            <person name="Riley R."/>
            <person name="LaButti K."/>
            <person name="Pangilinan J."/>
            <person name="Andreopoulos W."/>
            <person name="Lipzen A."/>
            <person name="Yan J."/>
            <person name="Wang M."/>
            <person name="Ng V."/>
            <person name="Grigoriev I.V."/>
            <person name="Spatafora J.W."/>
            <person name="Magnuson J.K."/>
            <person name="Baker S.E."/>
            <person name="Pomraning K.R."/>
        </authorList>
    </citation>
    <scope>NUCLEOTIDE SEQUENCE [LARGE SCALE GENOMIC DNA]</scope>
    <source>
        <strain evidence="2">CBS 10300</strain>
    </source>
</reference>
<comment type="caution">
    <text evidence="1">The sequence shown here is derived from an EMBL/GenBank/DDBJ whole genome shotgun (WGS) entry which is preliminary data.</text>
</comment>
<sequence>MIEPHTPGLSSHGYISIAELVVYPIALVITVFNCLRFGVKRGTGWIYLSLFCICRIVASALVIAVEKSSDPSNGLIVAEMIVSSIALTPLTLAALGFLKTSAQLTLGQTMPKVLANLFRLSQLALTAAIILGIVGGVELGNDSTSATGHSLSRASVLLITVVFAVLTAISLYFLFFAPLQSHSRTLVLGVTVSLPFLLVRIIYSLLYAFSSSTANKYSTLTGDWKIYLGMDVIMEFVVLAVLTTTGLVLQKYVRNDTIQLVGPHSAYDMENYK</sequence>
<gene>
    <name evidence="1" type="ORF">V1517DRAFT_375511</name>
</gene>
<organism evidence="1 2">
    <name type="scientific">Lipomyces orientalis</name>
    <dbReference type="NCBI Taxonomy" id="1233043"/>
    <lineage>
        <taxon>Eukaryota</taxon>
        <taxon>Fungi</taxon>
        <taxon>Dikarya</taxon>
        <taxon>Ascomycota</taxon>
        <taxon>Saccharomycotina</taxon>
        <taxon>Lipomycetes</taxon>
        <taxon>Lipomycetales</taxon>
        <taxon>Lipomycetaceae</taxon>
        <taxon>Lipomyces</taxon>
    </lineage>
</organism>
<name>A0ACC3THH7_9ASCO</name>